<protein>
    <submittedName>
        <fullName evidence="1">Uncharacterized protein</fullName>
    </submittedName>
</protein>
<dbReference type="Proteomes" id="UP001172386">
    <property type="component" value="Unassembled WGS sequence"/>
</dbReference>
<accession>A0ACC3A0R2</accession>
<keyword evidence="2" id="KW-1185">Reference proteome</keyword>
<comment type="caution">
    <text evidence="1">The sequence shown here is derived from an EMBL/GenBank/DDBJ whole genome shotgun (WGS) entry which is preliminary data.</text>
</comment>
<name>A0ACC3A0R2_9EURO</name>
<gene>
    <name evidence="1" type="ORF">H2198_007226</name>
</gene>
<dbReference type="EMBL" id="JAPDRQ010000148">
    <property type="protein sequence ID" value="KAJ9653602.1"/>
    <property type="molecule type" value="Genomic_DNA"/>
</dbReference>
<evidence type="ECO:0000313" key="2">
    <source>
        <dbReference type="Proteomes" id="UP001172386"/>
    </source>
</evidence>
<organism evidence="1 2">
    <name type="scientific">Neophaeococcomyces mojaviensis</name>
    <dbReference type="NCBI Taxonomy" id="3383035"/>
    <lineage>
        <taxon>Eukaryota</taxon>
        <taxon>Fungi</taxon>
        <taxon>Dikarya</taxon>
        <taxon>Ascomycota</taxon>
        <taxon>Pezizomycotina</taxon>
        <taxon>Eurotiomycetes</taxon>
        <taxon>Chaetothyriomycetidae</taxon>
        <taxon>Chaetothyriales</taxon>
        <taxon>Chaetothyriales incertae sedis</taxon>
        <taxon>Neophaeococcomyces</taxon>
    </lineage>
</organism>
<reference evidence="1" key="1">
    <citation type="submission" date="2022-10" db="EMBL/GenBank/DDBJ databases">
        <title>Culturing micro-colonial fungi from biological soil crusts in the Mojave desert and describing Neophaeococcomyces mojavensis, and introducing the new genera and species Taxawa tesnikishii.</title>
        <authorList>
            <person name="Kurbessoian T."/>
            <person name="Stajich J.E."/>
        </authorList>
    </citation>
    <scope>NUCLEOTIDE SEQUENCE</scope>
    <source>
        <strain evidence="1">JES_112</strain>
    </source>
</reference>
<sequence length="737" mass="84011">MKKSRKVARQAQYAAICLEAQLRAEQEKHFYGSVKIALGSLNFARSSARRLDERNVKRLLSAFELAGCLRDDARYHIPGVIDEGVFRSAISHAGVSAADLLSHDPARWPTLVLPIGVEVECLHGQHRIAAALQHLRKSDQWWVVDIYSSAISEQLRARLAEQTANEVPLSAGEIYFHMLQCDPEDDEAIDYWQAQIQTSNSSKEVRQLFARNDLNAAFRQLSRSPAHGRFMLAGNIRALLGVKSDEELRRYLSHIDSAWSYFFNGDTVAMSKLDPSSIEKLQLRSPANCLQDRQELQPLIEDGSILADFTLLERREIWNRMLSYRQLIPSLYTFFEDLKYHRILVRCLTQLVKPSRRQTVRQAFRAAFDIPWRPNAETFDLAYRRLCLFVMRHIEDLRPGAVRLEREDGHQSRKKNLHVEHDLAREAHRLGFHSEEINGLLSSHPDRAEARDALLRARKPDEFAYPQGQLDAYIDRIVGLFEKAERVHVDFDAPMLVVGGSQKGDVDRRCGRPYRLDHEESAPYLTLENVHASDCAEIGNLTAFYTRRNVYLAFFGPYEDEMMSDICRSESHSVVEEIGADLVTVTSEEPITDILPNGVDQAETDKEQGTTPTRGDDAEDEADNSSLALVKFVGFQPDHQKLLEEVQIRNLDDGAVEVAANRFFTQGYFLFVGQSRSLHPFQCLEAALETEDRVVVVVPRDQLQLFQFRTGMSSKRKASDEPSHPPPRKFFIVEPPL</sequence>
<proteinExistence type="predicted"/>
<evidence type="ECO:0000313" key="1">
    <source>
        <dbReference type="EMBL" id="KAJ9653602.1"/>
    </source>
</evidence>